<sequence>MRKLIEPDTIDEPVKQFLTGLDISTEPSIVEVNGRRIFIVVRPANADTTYEEPWTDAKAHRRYDLVNKEIGATISPEEAVELAQLNDELDHHISKVAPLPLEHARNILAQLQAQLGPAAGPQ</sequence>
<dbReference type="EMBL" id="NIDE01000017">
    <property type="protein sequence ID" value="OWK36213.1"/>
    <property type="molecule type" value="Genomic_DNA"/>
</dbReference>
<organism evidence="1 2">
    <name type="scientific">Fimbriiglobus ruber</name>
    <dbReference type="NCBI Taxonomy" id="1908690"/>
    <lineage>
        <taxon>Bacteria</taxon>
        <taxon>Pseudomonadati</taxon>
        <taxon>Planctomycetota</taxon>
        <taxon>Planctomycetia</taxon>
        <taxon>Gemmatales</taxon>
        <taxon>Gemmataceae</taxon>
        <taxon>Fimbriiglobus</taxon>
    </lineage>
</organism>
<keyword evidence="2" id="KW-1185">Reference proteome</keyword>
<proteinExistence type="predicted"/>
<evidence type="ECO:0000313" key="1">
    <source>
        <dbReference type="EMBL" id="OWK36213.1"/>
    </source>
</evidence>
<accession>A0A225D5H1</accession>
<dbReference type="OrthoDB" id="10017513at2"/>
<reference evidence="2" key="1">
    <citation type="submission" date="2017-06" db="EMBL/GenBank/DDBJ databases">
        <title>Genome analysis of Fimbriiglobus ruber SP5, the first member of the order Planctomycetales with confirmed chitinolytic capability.</title>
        <authorList>
            <person name="Ravin N.V."/>
            <person name="Rakitin A.L."/>
            <person name="Ivanova A.A."/>
            <person name="Beletsky A.V."/>
            <person name="Kulichevskaya I.S."/>
            <person name="Mardanov A.V."/>
            <person name="Dedysh S.N."/>
        </authorList>
    </citation>
    <scope>NUCLEOTIDE SEQUENCE [LARGE SCALE GENOMIC DNA]</scope>
    <source>
        <strain evidence="2">SP5</strain>
    </source>
</reference>
<name>A0A225D5H1_9BACT</name>
<dbReference type="AlphaFoldDB" id="A0A225D5H1"/>
<comment type="caution">
    <text evidence="1">The sequence shown here is derived from an EMBL/GenBank/DDBJ whole genome shotgun (WGS) entry which is preliminary data.</text>
</comment>
<dbReference type="RefSeq" id="WP_088259255.1">
    <property type="nucleotide sequence ID" value="NZ_NIDE01000017.1"/>
</dbReference>
<evidence type="ECO:0000313" key="2">
    <source>
        <dbReference type="Proteomes" id="UP000214646"/>
    </source>
</evidence>
<protein>
    <submittedName>
        <fullName evidence="1">Uncharacterized protein</fullName>
    </submittedName>
</protein>
<gene>
    <name evidence="1" type="ORF">FRUB_08776</name>
</gene>
<dbReference type="Proteomes" id="UP000214646">
    <property type="component" value="Unassembled WGS sequence"/>
</dbReference>